<dbReference type="InterPro" id="IPR034101">
    <property type="entry name" value="Lsm4"/>
</dbReference>
<keyword evidence="14" id="KW-1185">Reference proteome</keyword>
<keyword evidence="5 9" id="KW-0694">RNA-binding</keyword>
<reference evidence="13 14" key="1">
    <citation type="journal article" date="2024" name="G3 (Bethesda)">
        <title>Genome assembly of Hibiscus sabdariffa L. provides insights into metabolisms of medicinal natural products.</title>
        <authorList>
            <person name="Kim T."/>
        </authorList>
    </citation>
    <scope>NUCLEOTIDE SEQUENCE [LARGE SCALE GENOMIC DNA]</scope>
    <source>
        <strain evidence="13">TK-2024</strain>
        <tissue evidence="13">Old leaves</tissue>
    </source>
</reference>
<comment type="similarity">
    <text evidence="2 9">Belongs to the snRNP Sm proteins family.</text>
</comment>
<dbReference type="EMBL" id="JBBPBN010000086">
    <property type="protein sequence ID" value="KAK8982203.1"/>
    <property type="molecule type" value="Genomic_DNA"/>
</dbReference>
<feature type="signal peptide" evidence="11">
    <location>
        <begin position="1"/>
        <end position="20"/>
    </location>
</feature>
<evidence type="ECO:0000256" key="6">
    <source>
        <dbReference type="ARBA" id="ARBA00023187"/>
    </source>
</evidence>
<evidence type="ECO:0000313" key="14">
    <source>
        <dbReference type="Proteomes" id="UP001396334"/>
    </source>
</evidence>
<evidence type="ECO:0000256" key="4">
    <source>
        <dbReference type="ARBA" id="ARBA00022728"/>
    </source>
</evidence>
<gene>
    <name evidence="9" type="primary">LSM4</name>
    <name evidence="13" type="ORF">V6N11_037378</name>
</gene>
<name>A0ABR2P1P2_9ROSI</name>
<dbReference type="SMART" id="SM00651">
    <property type="entry name" value="Sm"/>
    <property type="match status" value="1"/>
</dbReference>
<evidence type="ECO:0000256" key="2">
    <source>
        <dbReference type="ARBA" id="ARBA00006850"/>
    </source>
</evidence>
<keyword evidence="11" id="KW-0732">Signal</keyword>
<evidence type="ECO:0000256" key="5">
    <source>
        <dbReference type="ARBA" id="ARBA00022884"/>
    </source>
</evidence>
<evidence type="ECO:0000256" key="1">
    <source>
        <dbReference type="ARBA" id="ARBA00004123"/>
    </source>
</evidence>
<keyword evidence="3 9" id="KW-0507">mRNA processing</keyword>
<feature type="region of interest" description="Disordered" evidence="10">
    <location>
        <begin position="108"/>
        <end position="175"/>
    </location>
</feature>
<feature type="chain" id="PRO_5045948725" description="U6 snRNA-associated Sm-like protein LSm4" evidence="11">
    <location>
        <begin position="21"/>
        <end position="175"/>
    </location>
</feature>
<comment type="function">
    <text evidence="9">Binds specifically to the 3'-terminal U-tract of U6 snRNA.</text>
</comment>
<proteinExistence type="inferred from homology"/>
<evidence type="ECO:0000256" key="7">
    <source>
        <dbReference type="ARBA" id="ARBA00023242"/>
    </source>
</evidence>
<dbReference type="CDD" id="cd01723">
    <property type="entry name" value="LSm4"/>
    <property type="match status" value="1"/>
</dbReference>
<evidence type="ECO:0000313" key="13">
    <source>
        <dbReference type="EMBL" id="KAK8982203.1"/>
    </source>
</evidence>
<feature type="domain" description="Sm" evidence="12">
    <location>
        <begin position="30"/>
        <end position="103"/>
    </location>
</feature>
<keyword evidence="8 9" id="KW-0687">Ribonucleoprotein</keyword>
<keyword evidence="7 9" id="KW-0539">Nucleus</keyword>
<dbReference type="InterPro" id="IPR001163">
    <property type="entry name" value="Sm_dom_euk/arc"/>
</dbReference>
<evidence type="ECO:0000256" key="8">
    <source>
        <dbReference type="ARBA" id="ARBA00023274"/>
    </source>
</evidence>
<comment type="subunit">
    <text evidence="9">LSm subunits form a heteromer with a doughnut shape.</text>
</comment>
<comment type="caution">
    <text evidence="13">The sequence shown here is derived from an EMBL/GenBank/DDBJ whole genome shotgun (WGS) entry which is preliminary data.</text>
</comment>
<dbReference type="InterPro" id="IPR047575">
    <property type="entry name" value="Sm"/>
</dbReference>
<evidence type="ECO:0000256" key="9">
    <source>
        <dbReference type="RuleBase" id="RU365049"/>
    </source>
</evidence>
<evidence type="ECO:0000256" key="3">
    <source>
        <dbReference type="ARBA" id="ARBA00022664"/>
    </source>
</evidence>
<dbReference type="Proteomes" id="UP001396334">
    <property type="component" value="Unassembled WGS sequence"/>
</dbReference>
<dbReference type="PROSITE" id="PS52002">
    <property type="entry name" value="SM"/>
    <property type="match status" value="1"/>
</dbReference>
<comment type="subcellular location">
    <subcellularLocation>
        <location evidence="1 9">Nucleus</location>
    </subcellularLocation>
</comment>
<feature type="compositionally biased region" description="Basic and acidic residues" evidence="10">
    <location>
        <begin position="108"/>
        <end position="119"/>
    </location>
</feature>
<feature type="compositionally biased region" description="Gly residues" evidence="10">
    <location>
        <begin position="150"/>
        <end position="175"/>
    </location>
</feature>
<keyword evidence="4 9" id="KW-0747">Spliceosome</keyword>
<keyword evidence="6 9" id="KW-0508">mRNA splicing</keyword>
<dbReference type="Gene3D" id="2.30.30.100">
    <property type="match status" value="1"/>
</dbReference>
<organism evidence="13 14">
    <name type="scientific">Hibiscus sabdariffa</name>
    <name type="common">roselle</name>
    <dbReference type="NCBI Taxonomy" id="183260"/>
    <lineage>
        <taxon>Eukaryota</taxon>
        <taxon>Viridiplantae</taxon>
        <taxon>Streptophyta</taxon>
        <taxon>Embryophyta</taxon>
        <taxon>Tracheophyta</taxon>
        <taxon>Spermatophyta</taxon>
        <taxon>Magnoliopsida</taxon>
        <taxon>eudicotyledons</taxon>
        <taxon>Gunneridae</taxon>
        <taxon>Pentapetalae</taxon>
        <taxon>rosids</taxon>
        <taxon>malvids</taxon>
        <taxon>Malvales</taxon>
        <taxon>Malvaceae</taxon>
        <taxon>Malvoideae</taxon>
        <taxon>Hibiscus</taxon>
    </lineage>
</organism>
<dbReference type="Pfam" id="PF01423">
    <property type="entry name" value="LSM"/>
    <property type="match status" value="1"/>
</dbReference>
<dbReference type="PANTHER" id="PTHR23338">
    <property type="entry name" value="SMALL NUCLEAR RIBONUCLEOPROTEIN SM"/>
    <property type="match status" value="1"/>
</dbReference>
<dbReference type="InterPro" id="IPR027141">
    <property type="entry name" value="LSm4/Sm_D1/D3"/>
</dbReference>
<evidence type="ECO:0000259" key="12">
    <source>
        <dbReference type="PROSITE" id="PS52002"/>
    </source>
</evidence>
<dbReference type="InterPro" id="IPR010920">
    <property type="entry name" value="LSM_dom_sf"/>
</dbReference>
<evidence type="ECO:0000256" key="11">
    <source>
        <dbReference type="SAM" id="SignalP"/>
    </source>
</evidence>
<sequence length="175" mass="19197">MDLSSFSLVVFSRVLLQVSTLLVEEEKKMLPLSLLKTAQGHPMLVELKNGETYNGHLVNCDTWMNIHLREVICTSKDGDRFWRMPECYIRGNTIKYLRVPDEVIDKVQEESKSRTDRKPPVLGRGRGRGREDGPGRQPKGAGRGFEEGAKGAGGRGRGGSGGRTSGSRGGGRGRG</sequence>
<evidence type="ECO:0000256" key="10">
    <source>
        <dbReference type="SAM" id="MobiDB-lite"/>
    </source>
</evidence>
<dbReference type="SUPFAM" id="SSF50182">
    <property type="entry name" value="Sm-like ribonucleoproteins"/>
    <property type="match status" value="1"/>
</dbReference>
<protein>
    <recommendedName>
        <fullName evidence="9">U6 snRNA-associated Sm-like protein LSm4</fullName>
    </recommendedName>
</protein>
<accession>A0ABR2P1P2</accession>